<dbReference type="Gene3D" id="3.40.50.12780">
    <property type="entry name" value="N-terminal domain of ligase-like"/>
    <property type="match status" value="1"/>
</dbReference>
<organism evidence="4 5">
    <name type="scientific">Paramagnetospirillum caucaseum</name>
    <dbReference type="NCBI Taxonomy" id="1244869"/>
    <lineage>
        <taxon>Bacteria</taxon>
        <taxon>Pseudomonadati</taxon>
        <taxon>Pseudomonadota</taxon>
        <taxon>Alphaproteobacteria</taxon>
        <taxon>Rhodospirillales</taxon>
        <taxon>Magnetospirillaceae</taxon>
        <taxon>Paramagnetospirillum</taxon>
    </lineage>
</organism>
<evidence type="ECO:0000256" key="2">
    <source>
        <dbReference type="ARBA" id="ARBA00022840"/>
    </source>
</evidence>
<dbReference type="CDD" id="cd05921">
    <property type="entry name" value="FCS"/>
    <property type="match status" value="1"/>
</dbReference>
<dbReference type="Proteomes" id="UP000011744">
    <property type="component" value="Unassembled WGS sequence"/>
</dbReference>
<dbReference type="InterPro" id="IPR000873">
    <property type="entry name" value="AMP-dep_synth/lig_dom"/>
</dbReference>
<accession>M2Z9I3</accession>
<name>M2Z9I3_9PROT</name>
<dbReference type="PANTHER" id="PTHR43272:SF33">
    <property type="entry name" value="AMP-BINDING DOMAIN-CONTAINING PROTEIN-RELATED"/>
    <property type="match status" value="1"/>
</dbReference>
<dbReference type="GO" id="GO:0016020">
    <property type="term" value="C:membrane"/>
    <property type="evidence" value="ECO:0007669"/>
    <property type="project" value="TreeGrafter"/>
</dbReference>
<sequence length="612" mass="66669">MNSVAWAPINFAPARVEVEKLDDGAFIIRSPDSLKPFSRCLGDLLVHWADRIPDRTFLAQRAGDGWRRVTWKQALSMVEAIGQSLLDRGLNRNRPVMILSDNSIDHALLALAAMHVGVPVAPISPAYSLVSQDHSKLRYIADLLKPGLVYAADGARFADALVIPELARVEVVTSINPIACGVTFDTLLGSTPGPEVENAFAAVRPNTIAKILFTSGSTDMPKGVINTQKMLCSNQQAIRQAWPFLLESHPVLVDWLPWNHTFGGNHNFNLVLRHGGTLYIDEGKPMPGLVEKTAANLKEISPTLYFNVPRGFDMLIPLLEKDENLRASFFKNLKIIFYAGAALPQNLWEKMEQLSIRTLGYKVRMISSWGSTETSPAITSVHFDISRAGIIGLPMAGCEVKMIPNGGKLEMRIKGPNVTPGYFKRADLTAKAFDEDGWYIIGDAGKLADPDDPSKGIVFDGRVAEDFKLTSGTWVHVGALRLAVIDAAAPVLQDAVITGHDRGEVGLLGFASLPGCLRLCPDAAPDTPLKELIKRAPVREKMLAAMKALAAEGKGSSHRIARAILMDAPPSIDANEITDKGYINQRAVLTNRAQLVEKLYAPGDDPDLIRMG</sequence>
<evidence type="ECO:0000313" key="5">
    <source>
        <dbReference type="Proteomes" id="UP000011744"/>
    </source>
</evidence>
<keyword evidence="1" id="KW-0547">Nucleotide-binding</keyword>
<dbReference type="GO" id="GO:0005524">
    <property type="term" value="F:ATP binding"/>
    <property type="evidence" value="ECO:0007669"/>
    <property type="project" value="UniProtKB-KW"/>
</dbReference>
<evidence type="ECO:0000256" key="1">
    <source>
        <dbReference type="ARBA" id="ARBA00022741"/>
    </source>
</evidence>
<dbReference type="NCBIfam" id="NF009232">
    <property type="entry name" value="PRK12582.1"/>
    <property type="match status" value="1"/>
</dbReference>
<dbReference type="eggNOG" id="COG0318">
    <property type="taxonomic scope" value="Bacteria"/>
</dbReference>
<evidence type="ECO:0000313" key="4">
    <source>
        <dbReference type="EMBL" id="EME71060.1"/>
    </source>
</evidence>
<dbReference type="STRING" id="1244869.H261_04842"/>
<gene>
    <name evidence="4" type="ORF">H261_04842</name>
</gene>
<dbReference type="EMBL" id="AONQ01000009">
    <property type="protein sequence ID" value="EME71060.1"/>
    <property type="molecule type" value="Genomic_DNA"/>
</dbReference>
<reference evidence="4 5" key="1">
    <citation type="journal article" date="2014" name="Genome Announc.">
        <title>Draft Genome Sequence of Magnetospirillum sp. Strain SO-1, a Freshwater Magnetotactic Bacterium Isolated from the Ol'khovka River, Russia.</title>
        <authorList>
            <person name="Grouzdev D.S."/>
            <person name="Dziuba M.V."/>
            <person name="Sukhacheva M.S."/>
            <person name="Mardanov A.V."/>
            <person name="Beletskiy A.V."/>
            <person name="Kuznetsov B.B."/>
            <person name="Skryabin K.G."/>
        </authorList>
    </citation>
    <scope>NUCLEOTIDE SEQUENCE [LARGE SCALE GENOMIC DNA]</scope>
    <source>
        <strain evidence="4 5">SO-1</strain>
    </source>
</reference>
<dbReference type="RefSeq" id="WP_008614938.1">
    <property type="nucleotide sequence ID" value="NZ_AONQ01000009.1"/>
</dbReference>
<evidence type="ECO:0000259" key="3">
    <source>
        <dbReference type="Pfam" id="PF00501"/>
    </source>
</evidence>
<dbReference type="PATRIC" id="fig|1244869.3.peg.973"/>
<keyword evidence="5" id="KW-1185">Reference proteome</keyword>
<dbReference type="InterPro" id="IPR042099">
    <property type="entry name" value="ANL_N_sf"/>
</dbReference>
<dbReference type="GO" id="GO:0004467">
    <property type="term" value="F:long-chain fatty acid-CoA ligase activity"/>
    <property type="evidence" value="ECO:0007669"/>
    <property type="project" value="TreeGrafter"/>
</dbReference>
<protein>
    <submittedName>
        <fullName evidence="4">Feruloyl-CoA synthase</fullName>
    </submittedName>
</protein>
<dbReference type="PANTHER" id="PTHR43272">
    <property type="entry name" value="LONG-CHAIN-FATTY-ACID--COA LIGASE"/>
    <property type="match status" value="1"/>
</dbReference>
<feature type="domain" description="AMP-dependent synthetase/ligase" evidence="3">
    <location>
        <begin position="47"/>
        <end position="423"/>
    </location>
</feature>
<dbReference type="Pfam" id="PF00501">
    <property type="entry name" value="AMP-binding"/>
    <property type="match status" value="1"/>
</dbReference>
<dbReference type="SUPFAM" id="SSF56801">
    <property type="entry name" value="Acetyl-CoA synthetase-like"/>
    <property type="match status" value="1"/>
</dbReference>
<dbReference type="AlphaFoldDB" id="M2Z9I3"/>
<keyword evidence="2" id="KW-0067">ATP-binding</keyword>
<proteinExistence type="predicted"/>
<comment type="caution">
    <text evidence="4">The sequence shown here is derived from an EMBL/GenBank/DDBJ whole genome shotgun (WGS) entry which is preliminary data.</text>
</comment>